<organism evidence="1 2">
    <name type="scientific">Candidatus Competibacter phosphatis</name>
    <dbReference type="NCBI Taxonomy" id="221280"/>
    <lineage>
        <taxon>Bacteria</taxon>
        <taxon>Pseudomonadati</taxon>
        <taxon>Pseudomonadota</taxon>
        <taxon>Gammaproteobacteria</taxon>
        <taxon>Candidatus Competibacteraceae</taxon>
        <taxon>Candidatus Competibacter</taxon>
    </lineage>
</organism>
<protein>
    <submittedName>
        <fullName evidence="1">Uncharacterized protein</fullName>
    </submittedName>
</protein>
<evidence type="ECO:0000313" key="1">
    <source>
        <dbReference type="EMBL" id="NMQ18555.1"/>
    </source>
</evidence>
<name>A0ABX1TKX0_9GAMM</name>
<comment type="caution">
    <text evidence="1">The sequence shown here is derived from an EMBL/GenBank/DDBJ whole genome shotgun (WGS) entry which is preliminary data.</text>
</comment>
<gene>
    <name evidence="1" type="ORF">E4P82_04685</name>
</gene>
<evidence type="ECO:0000313" key="2">
    <source>
        <dbReference type="Proteomes" id="UP000760480"/>
    </source>
</evidence>
<accession>A0ABX1TKX0</accession>
<dbReference type="Proteomes" id="UP000760480">
    <property type="component" value="Unassembled WGS sequence"/>
</dbReference>
<proteinExistence type="predicted"/>
<sequence length="435" mass="46624">MRKLMKIVVALLIVLILIAGGVGGYLWYDTKQHVDQFVMMAKPFAEISYGGIEVSPAGSLGVTRLRISPNMVNDVITIGAIRMHAPNILALLKTRWQLSQAELPGALSLSVREFELPLHGGILGASPPSSQQSGPLEDLDALGCGQVAHLGGTEWQEMGYDHFIGNVEIGYHLDAARNVLAVRVDSNTRDWATLNMDIGFAIPGSVRSITELAAQTKPRLASLNVTIQDDGFNQRRNNYCAAKAGKTIDDYLANHVRLLVERLGANGINPGPGLVAAYRKFLVDGGRITLTATPPAPIDPTELQHYTAEDVIKLLGLKMQVNGEAVADLSASWDSAKIARALGAEPQPEKLVEEAAPAPAEQVVMIQKSYHPTPVGELGQHVGKIAKLKTATGATFKGQLEAVAEGIVKIKIRKSGGSVTLSLRTNEIDSAQVIY</sequence>
<dbReference type="EMBL" id="SPMZ01000014">
    <property type="protein sequence ID" value="NMQ18555.1"/>
    <property type="molecule type" value="Genomic_DNA"/>
</dbReference>
<keyword evidence="2" id="KW-1185">Reference proteome</keyword>
<dbReference type="RefSeq" id="WP_169247814.1">
    <property type="nucleotide sequence ID" value="NZ_SPMZ01000014.1"/>
</dbReference>
<reference evidence="1 2" key="1">
    <citation type="submission" date="2019-03" db="EMBL/GenBank/DDBJ databases">
        <title>Metabolic reconstructions from genomes of highly enriched 'Candidatus Accumulibacter' and 'Candidatus Competibacter' bioreactor populations.</title>
        <authorList>
            <person name="Annavajhala M.K."/>
            <person name="Welles L."/>
            <person name="Abbas B."/>
            <person name="Sorokin D."/>
            <person name="Park H."/>
            <person name="Van Loosdrecht M."/>
            <person name="Chandran K."/>
        </authorList>
    </citation>
    <scope>NUCLEOTIDE SEQUENCE [LARGE SCALE GENOMIC DNA]</scope>
    <source>
        <strain evidence="1 2">SBR_G</strain>
    </source>
</reference>